<feature type="region of interest" description="Disordered" evidence="1">
    <location>
        <begin position="29"/>
        <end position="115"/>
    </location>
</feature>
<dbReference type="InParanoid" id="A0A0C3EQD9"/>
<feature type="compositionally biased region" description="Basic and acidic residues" evidence="1">
    <location>
        <begin position="45"/>
        <end position="64"/>
    </location>
</feature>
<gene>
    <name evidence="2" type="ORF">PILCRDRAFT_693349</name>
</gene>
<organism evidence="2 3">
    <name type="scientific">Piloderma croceum (strain F 1598)</name>
    <dbReference type="NCBI Taxonomy" id="765440"/>
    <lineage>
        <taxon>Eukaryota</taxon>
        <taxon>Fungi</taxon>
        <taxon>Dikarya</taxon>
        <taxon>Basidiomycota</taxon>
        <taxon>Agaricomycotina</taxon>
        <taxon>Agaricomycetes</taxon>
        <taxon>Agaricomycetidae</taxon>
        <taxon>Atheliales</taxon>
        <taxon>Atheliaceae</taxon>
        <taxon>Piloderma</taxon>
    </lineage>
</organism>
<reference evidence="3" key="2">
    <citation type="submission" date="2015-01" db="EMBL/GenBank/DDBJ databases">
        <title>Evolutionary Origins and Diversification of the Mycorrhizal Mutualists.</title>
        <authorList>
            <consortium name="DOE Joint Genome Institute"/>
            <consortium name="Mycorrhizal Genomics Consortium"/>
            <person name="Kohler A."/>
            <person name="Kuo A."/>
            <person name="Nagy L.G."/>
            <person name="Floudas D."/>
            <person name="Copeland A."/>
            <person name="Barry K.W."/>
            <person name="Cichocki N."/>
            <person name="Veneault-Fourrey C."/>
            <person name="LaButti K."/>
            <person name="Lindquist E.A."/>
            <person name="Lipzen A."/>
            <person name="Lundell T."/>
            <person name="Morin E."/>
            <person name="Murat C."/>
            <person name="Riley R."/>
            <person name="Ohm R."/>
            <person name="Sun H."/>
            <person name="Tunlid A."/>
            <person name="Henrissat B."/>
            <person name="Grigoriev I.V."/>
            <person name="Hibbett D.S."/>
            <person name="Martin F."/>
        </authorList>
    </citation>
    <scope>NUCLEOTIDE SEQUENCE [LARGE SCALE GENOMIC DNA]</scope>
    <source>
        <strain evidence="3">F 1598</strain>
    </source>
</reference>
<dbReference type="EMBL" id="KN833055">
    <property type="protein sequence ID" value="KIM74775.1"/>
    <property type="molecule type" value="Genomic_DNA"/>
</dbReference>
<evidence type="ECO:0000313" key="3">
    <source>
        <dbReference type="Proteomes" id="UP000054166"/>
    </source>
</evidence>
<reference evidence="2 3" key="1">
    <citation type="submission" date="2014-04" db="EMBL/GenBank/DDBJ databases">
        <authorList>
            <consortium name="DOE Joint Genome Institute"/>
            <person name="Kuo A."/>
            <person name="Tarkka M."/>
            <person name="Buscot F."/>
            <person name="Kohler A."/>
            <person name="Nagy L.G."/>
            <person name="Floudas D."/>
            <person name="Copeland A."/>
            <person name="Barry K.W."/>
            <person name="Cichocki N."/>
            <person name="Veneault-Fourrey C."/>
            <person name="LaButti K."/>
            <person name="Lindquist E.A."/>
            <person name="Lipzen A."/>
            <person name="Lundell T."/>
            <person name="Morin E."/>
            <person name="Murat C."/>
            <person name="Sun H."/>
            <person name="Tunlid A."/>
            <person name="Henrissat B."/>
            <person name="Grigoriev I.V."/>
            <person name="Hibbett D.S."/>
            <person name="Martin F."/>
            <person name="Nordberg H.P."/>
            <person name="Cantor M.N."/>
            <person name="Hua S.X."/>
        </authorList>
    </citation>
    <scope>NUCLEOTIDE SEQUENCE [LARGE SCALE GENOMIC DNA]</scope>
    <source>
        <strain evidence="2 3">F 1598</strain>
    </source>
</reference>
<keyword evidence="3" id="KW-1185">Reference proteome</keyword>
<evidence type="ECO:0000313" key="2">
    <source>
        <dbReference type="EMBL" id="KIM74775.1"/>
    </source>
</evidence>
<sequence>MLASHSMSSSDGSDDSIFVFDHDADVKRFRTDWSRSPSPPSEVDSDGHETAQEKDHEKASEVHVKKVKRKAAAGRVLKRRRVDDIPSGDEPSKPKDRADADIPSLDRRLTDTESGVSSLQEHVIKLQDQVDALMSIDSIADTLRLKAPVVPPSAMTEKKVLGKEPVSIVSVEVASTTTTRKRKHSVIEADEASSTIIGTDATQSASTDERTPKRPKIHRAARSTWHIILSSIASVVSPPS</sequence>
<dbReference type="Proteomes" id="UP000054166">
    <property type="component" value="Unassembled WGS sequence"/>
</dbReference>
<feature type="compositionally biased region" description="Basic and acidic residues" evidence="1">
    <location>
        <begin position="90"/>
        <end position="111"/>
    </location>
</feature>
<name>A0A0C3EQD9_PILCF</name>
<accession>A0A0C3EQD9</accession>
<evidence type="ECO:0000256" key="1">
    <source>
        <dbReference type="SAM" id="MobiDB-lite"/>
    </source>
</evidence>
<proteinExistence type="predicted"/>
<dbReference type="HOGENOM" id="CLU_1156783_0_0_1"/>
<feature type="compositionally biased region" description="Basic residues" evidence="1">
    <location>
        <begin position="65"/>
        <end position="80"/>
    </location>
</feature>
<dbReference type="AlphaFoldDB" id="A0A0C3EQD9"/>
<protein>
    <submittedName>
        <fullName evidence="2">Uncharacterized protein</fullName>
    </submittedName>
</protein>